<dbReference type="RefSeq" id="WP_093611437.1">
    <property type="nucleotide sequence ID" value="NZ_BOMT01000008.1"/>
</dbReference>
<feature type="transmembrane region" description="Helical" evidence="1">
    <location>
        <begin position="42"/>
        <end position="59"/>
    </location>
</feature>
<protein>
    <submittedName>
        <fullName evidence="3">Uncharacterized protein</fullName>
    </submittedName>
</protein>
<keyword evidence="1" id="KW-0472">Membrane</keyword>
<dbReference type="OrthoDB" id="9952951at2"/>
<dbReference type="EMBL" id="FONV01000003">
    <property type="protein sequence ID" value="SFE69817.1"/>
    <property type="molecule type" value="Genomic_DNA"/>
</dbReference>
<evidence type="ECO:0000313" key="4">
    <source>
        <dbReference type="Proteomes" id="UP000199645"/>
    </source>
</evidence>
<feature type="signal peptide" evidence="2">
    <location>
        <begin position="1"/>
        <end position="39"/>
    </location>
</feature>
<name>A0A1I2CN86_9ACTN</name>
<feature type="transmembrane region" description="Helical" evidence="1">
    <location>
        <begin position="71"/>
        <end position="91"/>
    </location>
</feature>
<dbReference type="AlphaFoldDB" id="A0A1I2CN86"/>
<keyword evidence="1" id="KW-1133">Transmembrane helix</keyword>
<evidence type="ECO:0000313" key="3">
    <source>
        <dbReference type="EMBL" id="SFE69817.1"/>
    </source>
</evidence>
<dbReference type="STRING" id="35752.SAMN05421541_103105"/>
<accession>A0A1I2CN86</accession>
<organism evidence="3 4">
    <name type="scientific">Actinoplanes philippinensis</name>
    <dbReference type="NCBI Taxonomy" id="35752"/>
    <lineage>
        <taxon>Bacteria</taxon>
        <taxon>Bacillati</taxon>
        <taxon>Actinomycetota</taxon>
        <taxon>Actinomycetes</taxon>
        <taxon>Micromonosporales</taxon>
        <taxon>Micromonosporaceae</taxon>
        <taxon>Actinoplanes</taxon>
    </lineage>
</organism>
<evidence type="ECO:0000256" key="2">
    <source>
        <dbReference type="SAM" id="SignalP"/>
    </source>
</evidence>
<gene>
    <name evidence="3" type="ORF">SAMN05421541_103105</name>
</gene>
<evidence type="ECO:0000256" key="1">
    <source>
        <dbReference type="SAM" id="Phobius"/>
    </source>
</evidence>
<sequence>MTHTTRTGKRTLRARLAALAVLGAVATGGAVAVPTPALAASTYGPVTINCGIVTCSAYLSRSATKAAYRKLTIGGGGFAAAAAVVCAPLMTPPLTPIGVACGAVATVHGAWIAQSITEAATMHGSRGACLKVTYTRPVRGLSTITYWSTNNGTYCKN</sequence>
<proteinExistence type="predicted"/>
<reference evidence="3 4" key="1">
    <citation type="submission" date="2016-10" db="EMBL/GenBank/DDBJ databases">
        <authorList>
            <person name="de Groot N.N."/>
        </authorList>
    </citation>
    <scope>NUCLEOTIDE SEQUENCE [LARGE SCALE GENOMIC DNA]</scope>
    <source>
        <strain evidence="3 4">DSM 43019</strain>
    </source>
</reference>
<dbReference type="Proteomes" id="UP000199645">
    <property type="component" value="Unassembled WGS sequence"/>
</dbReference>
<keyword evidence="1" id="KW-0812">Transmembrane</keyword>
<keyword evidence="4" id="KW-1185">Reference proteome</keyword>
<keyword evidence="2" id="KW-0732">Signal</keyword>
<feature type="chain" id="PRO_5011721689" evidence="2">
    <location>
        <begin position="40"/>
        <end position="157"/>
    </location>
</feature>